<keyword evidence="2" id="KW-0812">Transmembrane</keyword>
<organism evidence="3 4">
    <name type="scientific">Kitasatospora kifunensis</name>
    <name type="common">Streptomyces kifunensis</name>
    <dbReference type="NCBI Taxonomy" id="58351"/>
    <lineage>
        <taxon>Bacteria</taxon>
        <taxon>Bacillati</taxon>
        <taxon>Actinomycetota</taxon>
        <taxon>Actinomycetes</taxon>
        <taxon>Kitasatosporales</taxon>
        <taxon>Streptomycetaceae</taxon>
        <taxon>Kitasatospora</taxon>
    </lineage>
</organism>
<dbReference type="Gene3D" id="3.40.50.1820">
    <property type="entry name" value="alpha/beta hydrolase"/>
    <property type="match status" value="1"/>
</dbReference>
<proteinExistence type="predicted"/>
<reference evidence="3 4" key="1">
    <citation type="submission" date="2020-08" db="EMBL/GenBank/DDBJ databases">
        <title>Sequencing the genomes of 1000 actinobacteria strains.</title>
        <authorList>
            <person name="Klenk H.-P."/>
        </authorList>
    </citation>
    <scope>NUCLEOTIDE SEQUENCE [LARGE SCALE GENOMIC DNA]</scope>
    <source>
        <strain evidence="3 4">DSM 41654</strain>
    </source>
</reference>
<dbReference type="GO" id="GO:0016747">
    <property type="term" value="F:acyltransferase activity, transferring groups other than amino-acyl groups"/>
    <property type="evidence" value="ECO:0007669"/>
    <property type="project" value="TreeGrafter"/>
</dbReference>
<dbReference type="SUPFAM" id="SSF53474">
    <property type="entry name" value="alpha/beta-Hydrolases"/>
    <property type="match status" value="1"/>
</dbReference>
<feature type="transmembrane region" description="Helical" evidence="2">
    <location>
        <begin position="6"/>
        <end position="27"/>
    </location>
</feature>
<dbReference type="InterPro" id="IPR029058">
    <property type="entry name" value="AB_hydrolase_fold"/>
</dbReference>
<protein>
    <submittedName>
        <fullName evidence="3">Pimeloyl-ACP methyl ester carboxylesterase</fullName>
    </submittedName>
</protein>
<dbReference type="RefSeq" id="WP_184940200.1">
    <property type="nucleotide sequence ID" value="NZ_JACHJV010000001.1"/>
</dbReference>
<dbReference type="Pfam" id="PF00756">
    <property type="entry name" value="Esterase"/>
    <property type="match status" value="1"/>
</dbReference>
<dbReference type="InterPro" id="IPR000801">
    <property type="entry name" value="Esterase-like"/>
</dbReference>
<feature type="compositionally biased region" description="Low complexity" evidence="1">
    <location>
        <begin position="93"/>
        <end position="105"/>
    </location>
</feature>
<evidence type="ECO:0000256" key="1">
    <source>
        <dbReference type="SAM" id="MobiDB-lite"/>
    </source>
</evidence>
<comment type="caution">
    <text evidence="3">The sequence shown here is derived from an EMBL/GenBank/DDBJ whole genome shotgun (WGS) entry which is preliminary data.</text>
</comment>
<name>A0A7W7R796_KITKI</name>
<keyword evidence="2" id="KW-1133">Transmembrane helix</keyword>
<dbReference type="InterPro" id="IPR050583">
    <property type="entry name" value="Mycobacterial_A85_antigen"/>
</dbReference>
<accession>A0A7W7R796</accession>
<keyword evidence="2" id="KW-0472">Membrane</keyword>
<dbReference type="PANTHER" id="PTHR48098:SF1">
    <property type="entry name" value="DIACYLGLYCEROL ACYLTRANSFERASE_MYCOLYLTRANSFERASE AG85A"/>
    <property type="match status" value="1"/>
</dbReference>
<keyword evidence="4" id="KW-1185">Reference proteome</keyword>
<sequence>MQLTGQPFLILSIILVPVSILVALVFWGRVRGPKPVQVLARLVMLLFCQVTAVTTIFVMVNNANMIYGSWDDLLGDGGHVSSVPNVPESASVAGANGANGTNGQARQPSNDAKAATPKGTQQFKPVDDPLVPKDVQTTDLKGKVSGVDGEVNVWLPPQYNDPAYKNTNFPVVELFPGFPGSSKTWFGSLKVSEQLAPLMKSGQVTPFILISPRTQLISTTVDTGCANVPGKVNADTWLSTDVPQMILDNFRADPSPNGWAVGGFSAGAACADRMALLHPDRYRAAVSLSGYNEPSSLSSSLTAKDPHLNEISNPLYILKHAATPPNVALYQSGDHGDGYEDGQALAAAAKAPTTVKVLLTTGPHTPSLWRPMVPDVFKWLTTIIPAPKPAG</sequence>
<gene>
    <name evidence="3" type="ORF">FHR34_005669</name>
</gene>
<dbReference type="PANTHER" id="PTHR48098">
    <property type="entry name" value="ENTEROCHELIN ESTERASE-RELATED"/>
    <property type="match status" value="1"/>
</dbReference>
<evidence type="ECO:0000313" key="4">
    <source>
        <dbReference type="Proteomes" id="UP000540506"/>
    </source>
</evidence>
<feature type="region of interest" description="Disordered" evidence="1">
    <location>
        <begin position="85"/>
        <end position="132"/>
    </location>
</feature>
<evidence type="ECO:0000256" key="2">
    <source>
        <dbReference type="SAM" id="Phobius"/>
    </source>
</evidence>
<dbReference type="EMBL" id="JACHJV010000001">
    <property type="protein sequence ID" value="MBB4926676.1"/>
    <property type="molecule type" value="Genomic_DNA"/>
</dbReference>
<dbReference type="AlphaFoldDB" id="A0A7W7R796"/>
<feature type="transmembrane region" description="Helical" evidence="2">
    <location>
        <begin position="39"/>
        <end position="60"/>
    </location>
</feature>
<dbReference type="Proteomes" id="UP000540506">
    <property type="component" value="Unassembled WGS sequence"/>
</dbReference>
<evidence type="ECO:0000313" key="3">
    <source>
        <dbReference type="EMBL" id="MBB4926676.1"/>
    </source>
</evidence>